<evidence type="ECO:0000256" key="5">
    <source>
        <dbReference type="ARBA" id="ARBA00022989"/>
    </source>
</evidence>
<protein>
    <submittedName>
        <fullName evidence="9">Aldotetraouronic acid ABC transporter membrane protein 1 /aldotetraouronic acid ABC transporter membrane protein 1</fullName>
    </submittedName>
</protein>
<feature type="transmembrane region" description="Helical" evidence="7">
    <location>
        <begin position="28"/>
        <end position="54"/>
    </location>
</feature>
<dbReference type="CDD" id="cd06261">
    <property type="entry name" value="TM_PBP2"/>
    <property type="match status" value="1"/>
</dbReference>
<feature type="transmembrane region" description="Helical" evidence="7">
    <location>
        <begin position="188"/>
        <end position="210"/>
    </location>
</feature>
<evidence type="ECO:0000256" key="4">
    <source>
        <dbReference type="ARBA" id="ARBA00022692"/>
    </source>
</evidence>
<feature type="transmembrane region" description="Helical" evidence="7">
    <location>
        <begin position="222"/>
        <end position="245"/>
    </location>
</feature>
<keyword evidence="2 7" id="KW-0813">Transport</keyword>
<comment type="subcellular location">
    <subcellularLocation>
        <location evidence="1 7">Cell membrane</location>
        <topology evidence="1 7">Multi-pass membrane protein</topology>
    </subcellularLocation>
</comment>
<sequence length="315" mass="35902">METALGKNKMETAIIHKKVKRRKDSWQLYLMLLPAVIIIGIFSYGPMFGLVMAFQDYKPYLGIRGSEWVGLENFRYLFEYPQSRDAIWNTLRFAFLKLFFTALVTITFALLINELRVKFLRYPVQAMVFLPHFLSWVVLGGIFKEMLAPGTGIVNQFIERLGFESIFFLGENNWFVATVVATDVWKGFGYGSIIYLASMAGINPALYEAAEMDGAGRWKKMWYVTIPELIPVIMLVTTINLAFMMSGDFDQIFNLYSTLVYGKGDIIDTFVYRVGLIDLNYGFAAAVGFFKSIVGSIMIITAFTIFKKLSGRKAR</sequence>
<evidence type="ECO:0000259" key="8">
    <source>
        <dbReference type="PROSITE" id="PS50928"/>
    </source>
</evidence>
<dbReference type="InterPro" id="IPR050809">
    <property type="entry name" value="UgpAE/MalFG_permease"/>
</dbReference>
<gene>
    <name evidence="9" type="ORF">SAMN05216565_10764</name>
</gene>
<feature type="transmembrane region" description="Helical" evidence="7">
    <location>
        <begin position="281"/>
        <end position="306"/>
    </location>
</feature>
<dbReference type="AlphaFoldDB" id="A0A1H0VLF5"/>
<dbReference type="SUPFAM" id="SSF161098">
    <property type="entry name" value="MetI-like"/>
    <property type="match status" value="1"/>
</dbReference>
<feature type="transmembrane region" description="Helical" evidence="7">
    <location>
        <begin position="93"/>
        <end position="112"/>
    </location>
</feature>
<evidence type="ECO:0000256" key="6">
    <source>
        <dbReference type="ARBA" id="ARBA00023136"/>
    </source>
</evidence>
<evidence type="ECO:0000256" key="1">
    <source>
        <dbReference type="ARBA" id="ARBA00004651"/>
    </source>
</evidence>
<dbReference type="PANTHER" id="PTHR43227:SF11">
    <property type="entry name" value="BLL4140 PROTEIN"/>
    <property type="match status" value="1"/>
</dbReference>
<dbReference type="PANTHER" id="PTHR43227">
    <property type="entry name" value="BLL4140 PROTEIN"/>
    <property type="match status" value="1"/>
</dbReference>
<evidence type="ECO:0000313" key="10">
    <source>
        <dbReference type="Proteomes" id="UP000199159"/>
    </source>
</evidence>
<dbReference type="Proteomes" id="UP000199159">
    <property type="component" value="Unassembled WGS sequence"/>
</dbReference>
<name>A0A1H0VLF5_9BACI</name>
<keyword evidence="3" id="KW-1003">Cell membrane</keyword>
<keyword evidence="5 7" id="KW-1133">Transmembrane helix</keyword>
<reference evidence="10" key="1">
    <citation type="submission" date="2016-10" db="EMBL/GenBank/DDBJ databases">
        <authorList>
            <person name="Varghese N."/>
            <person name="Submissions S."/>
        </authorList>
    </citation>
    <scope>NUCLEOTIDE SEQUENCE [LARGE SCALE GENOMIC DNA]</scope>
    <source>
        <strain evidence="10">IBRC-M10078</strain>
    </source>
</reference>
<dbReference type="GO" id="GO:0005886">
    <property type="term" value="C:plasma membrane"/>
    <property type="evidence" value="ECO:0007669"/>
    <property type="project" value="UniProtKB-SubCell"/>
</dbReference>
<dbReference type="PROSITE" id="PS50928">
    <property type="entry name" value="ABC_TM1"/>
    <property type="match status" value="1"/>
</dbReference>
<dbReference type="InterPro" id="IPR000515">
    <property type="entry name" value="MetI-like"/>
</dbReference>
<dbReference type="OrthoDB" id="9785836at2"/>
<feature type="transmembrane region" description="Helical" evidence="7">
    <location>
        <begin position="124"/>
        <end position="143"/>
    </location>
</feature>
<dbReference type="Pfam" id="PF00528">
    <property type="entry name" value="BPD_transp_1"/>
    <property type="match status" value="1"/>
</dbReference>
<dbReference type="InterPro" id="IPR035906">
    <property type="entry name" value="MetI-like_sf"/>
</dbReference>
<dbReference type="EMBL" id="FNJU01000007">
    <property type="protein sequence ID" value="SDP79432.1"/>
    <property type="molecule type" value="Genomic_DNA"/>
</dbReference>
<dbReference type="Gene3D" id="1.10.3720.10">
    <property type="entry name" value="MetI-like"/>
    <property type="match status" value="1"/>
</dbReference>
<evidence type="ECO:0000256" key="7">
    <source>
        <dbReference type="RuleBase" id="RU363032"/>
    </source>
</evidence>
<proteinExistence type="inferred from homology"/>
<dbReference type="STRING" id="930152.SAMN05216565_10764"/>
<comment type="similarity">
    <text evidence="7">Belongs to the binding-protein-dependent transport system permease family.</text>
</comment>
<accession>A0A1H0VLF5</accession>
<organism evidence="9 10">
    <name type="scientific">Litchfieldia salsa</name>
    <dbReference type="NCBI Taxonomy" id="930152"/>
    <lineage>
        <taxon>Bacteria</taxon>
        <taxon>Bacillati</taxon>
        <taxon>Bacillota</taxon>
        <taxon>Bacilli</taxon>
        <taxon>Bacillales</taxon>
        <taxon>Bacillaceae</taxon>
        <taxon>Litchfieldia</taxon>
    </lineage>
</organism>
<keyword evidence="4 7" id="KW-0812">Transmembrane</keyword>
<evidence type="ECO:0000256" key="3">
    <source>
        <dbReference type="ARBA" id="ARBA00022475"/>
    </source>
</evidence>
<feature type="domain" description="ABC transmembrane type-1" evidence="8">
    <location>
        <begin position="87"/>
        <end position="302"/>
    </location>
</feature>
<dbReference type="GO" id="GO:0055085">
    <property type="term" value="P:transmembrane transport"/>
    <property type="evidence" value="ECO:0007669"/>
    <property type="project" value="InterPro"/>
</dbReference>
<keyword evidence="6 7" id="KW-0472">Membrane</keyword>
<evidence type="ECO:0000256" key="2">
    <source>
        <dbReference type="ARBA" id="ARBA00022448"/>
    </source>
</evidence>
<evidence type="ECO:0000313" key="9">
    <source>
        <dbReference type="EMBL" id="SDP79432.1"/>
    </source>
</evidence>
<keyword evidence="10" id="KW-1185">Reference proteome</keyword>
<dbReference type="RefSeq" id="WP_090855662.1">
    <property type="nucleotide sequence ID" value="NZ_FNJU01000007.1"/>
</dbReference>